<comment type="caution">
    <text evidence="12">The sequence shown here is derived from an EMBL/GenBank/DDBJ whole genome shotgun (WGS) entry which is preliminary data.</text>
</comment>
<dbReference type="Proteomes" id="UP001567538">
    <property type="component" value="Unassembled WGS sequence"/>
</dbReference>
<accession>A0ABD1FQE2</accession>
<protein>
    <recommendedName>
        <fullName evidence="11">Syntaxin 6/10/61 N-terminal domain-containing protein</fullName>
    </recommendedName>
</protein>
<dbReference type="EMBL" id="JBEAFC010000013">
    <property type="protein sequence ID" value="KAL1534034.1"/>
    <property type="molecule type" value="Genomic_DNA"/>
</dbReference>
<name>A0ABD1FQE2_SALDI</name>
<keyword evidence="2" id="KW-0813">Transport</keyword>
<evidence type="ECO:0000313" key="12">
    <source>
        <dbReference type="EMBL" id="KAL1534034.1"/>
    </source>
</evidence>
<feature type="transmembrane region" description="Helical" evidence="10">
    <location>
        <begin position="297"/>
        <end position="316"/>
    </location>
</feature>
<keyword evidence="3 10" id="KW-0812">Transmembrane</keyword>
<evidence type="ECO:0000256" key="10">
    <source>
        <dbReference type="SAM" id="Phobius"/>
    </source>
</evidence>
<comment type="similarity">
    <text evidence="1">Belongs to the syntaxin family.</text>
</comment>
<keyword evidence="6" id="KW-0333">Golgi apparatus</keyword>
<evidence type="ECO:0000256" key="5">
    <source>
        <dbReference type="ARBA" id="ARBA00022989"/>
    </source>
</evidence>
<dbReference type="GO" id="GO:0005794">
    <property type="term" value="C:Golgi apparatus"/>
    <property type="evidence" value="ECO:0007669"/>
    <property type="project" value="UniProtKB-SubCell"/>
</dbReference>
<dbReference type="CDD" id="cd21442">
    <property type="entry name" value="SNARE_NTD_STX6-like"/>
    <property type="match status" value="1"/>
</dbReference>
<evidence type="ECO:0000256" key="6">
    <source>
        <dbReference type="ARBA" id="ARBA00023034"/>
    </source>
</evidence>
<dbReference type="AlphaFoldDB" id="A0ABD1FQE2"/>
<dbReference type="SUPFAM" id="SSF47661">
    <property type="entry name" value="t-snare proteins"/>
    <property type="match status" value="1"/>
</dbReference>
<sequence>MLVANTFDLWQKDTFFSAAEEVQQSADIMESSYRTWLRARAEGCQQEDLDELSRELQMAVSTAKWQLEEFEKAVCMSYKSHRDDITVSRHSQFVSVLEDQISRVEAALKESFQAEGKKALHWVNLDEEECDYLALFLSGNSGTSESNANEAIGASLLNKKIRREENSNLGSEVSSTIQSSGEGKSPQKANEDASSISFHADRNASNRRAWSPSHRGALEIVIDKDDRQNNADIEVTPKEKCTKPFFWNSRGEDHAVVKGVLSPPQLNMINWINQRLRGCHRNHGQQQMLQLLPVNSLRLMLALLLTIFLVVPFLVFST</sequence>
<feature type="compositionally biased region" description="Polar residues" evidence="9">
    <location>
        <begin position="167"/>
        <end position="182"/>
    </location>
</feature>
<gene>
    <name evidence="12" type="ORF">AAHA92_31438</name>
</gene>
<comment type="subcellular location">
    <subcellularLocation>
        <location evidence="8">Golgi apparatus</location>
        <location evidence="8">trans-Golgi network membrane</location>
        <topology evidence="8">Single-pass type IV membrane protein</topology>
    </subcellularLocation>
</comment>
<dbReference type="PANTHER" id="PTHR34949:SF3">
    <property type="entry name" value="OS08G0244100 PROTEIN"/>
    <property type="match status" value="1"/>
</dbReference>
<evidence type="ECO:0000256" key="2">
    <source>
        <dbReference type="ARBA" id="ARBA00022448"/>
    </source>
</evidence>
<organism evidence="12 13">
    <name type="scientific">Salvia divinorum</name>
    <name type="common">Maria pastora</name>
    <name type="synonym">Diviner's sage</name>
    <dbReference type="NCBI Taxonomy" id="28513"/>
    <lineage>
        <taxon>Eukaryota</taxon>
        <taxon>Viridiplantae</taxon>
        <taxon>Streptophyta</taxon>
        <taxon>Embryophyta</taxon>
        <taxon>Tracheophyta</taxon>
        <taxon>Spermatophyta</taxon>
        <taxon>Magnoliopsida</taxon>
        <taxon>eudicotyledons</taxon>
        <taxon>Gunneridae</taxon>
        <taxon>Pentapetalae</taxon>
        <taxon>asterids</taxon>
        <taxon>lamiids</taxon>
        <taxon>Lamiales</taxon>
        <taxon>Lamiaceae</taxon>
        <taxon>Nepetoideae</taxon>
        <taxon>Mentheae</taxon>
        <taxon>Salviinae</taxon>
        <taxon>Salvia</taxon>
        <taxon>Salvia subgen. Calosphace</taxon>
    </lineage>
</organism>
<dbReference type="InterPro" id="IPR015260">
    <property type="entry name" value="Syntaxin-6/10/61_N"/>
</dbReference>
<dbReference type="Pfam" id="PF09177">
    <property type="entry name" value="STX6_10_61_N"/>
    <property type="match status" value="1"/>
</dbReference>
<dbReference type="GO" id="GO:0015031">
    <property type="term" value="P:protein transport"/>
    <property type="evidence" value="ECO:0007669"/>
    <property type="project" value="UniProtKB-KW"/>
</dbReference>
<keyword evidence="4" id="KW-0653">Protein transport</keyword>
<keyword evidence="7 10" id="KW-0472">Membrane</keyword>
<reference evidence="12 13" key="1">
    <citation type="submission" date="2024-06" db="EMBL/GenBank/DDBJ databases">
        <title>A chromosome level genome sequence of Diviner's sage (Salvia divinorum).</title>
        <authorList>
            <person name="Ford S.A."/>
            <person name="Ro D.-K."/>
            <person name="Ness R.W."/>
            <person name="Phillips M.A."/>
        </authorList>
    </citation>
    <scope>NUCLEOTIDE SEQUENCE [LARGE SCALE GENOMIC DNA]</scope>
    <source>
        <strain evidence="12">SAF-2024a</strain>
        <tissue evidence="12">Leaf</tissue>
    </source>
</reference>
<evidence type="ECO:0000313" key="13">
    <source>
        <dbReference type="Proteomes" id="UP001567538"/>
    </source>
</evidence>
<dbReference type="InterPro" id="IPR010989">
    <property type="entry name" value="SNARE"/>
</dbReference>
<feature type="region of interest" description="Disordered" evidence="9">
    <location>
        <begin position="167"/>
        <end position="211"/>
    </location>
</feature>
<evidence type="ECO:0000256" key="4">
    <source>
        <dbReference type="ARBA" id="ARBA00022927"/>
    </source>
</evidence>
<keyword evidence="13" id="KW-1185">Reference proteome</keyword>
<evidence type="ECO:0000256" key="7">
    <source>
        <dbReference type="ARBA" id="ARBA00023136"/>
    </source>
</evidence>
<dbReference type="PANTHER" id="PTHR34949">
    <property type="entry name" value="OS05G0443700 PROTEIN"/>
    <property type="match status" value="1"/>
</dbReference>
<evidence type="ECO:0000256" key="8">
    <source>
        <dbReference type="ARBA" id="ARBA00037801"/>
    </source>
</evidence>
<dbReference type="Gene3D" id="1.20.58.90">
    <property type="match status" value="1"/>
</dbReference>
<evidence type="ECO:0000256" key="3">
    <source>
        <dbReference type="ARBA" id="ARBA00022692"/>
    </source>
</evidence>
<keyword evidence="5 10" id="KW-1133">Transmembrane helix</keyword>
<dbReference type="FunFam" id="1.20.58.90:FF:000004">
    <property type="entry name" value="Syntaxin 10"/>
    <property type="match status" value="1"/>
</dbReference>
<evidence type="ECO:0000256" key="1">
    <source>
        <dbReference type="ARBA" id="ARBA00009063"/>
    </source>
</evidence>
<proteinExistence type="inferred from homology"/>
<evidence type="ECO:0000256" key="9">
    <source>
        <dbReference type="SAM" id="MobiDB-lite"/>
    </source>
</evidence>
<evidence type="ECO:0000259" key="11">
    <source>
        <dbReference type="Pfam" id="PF09177"/>
    </source>
</evidence>
<feature type="domain" description="Syntaxin 6/10/61 N-terminal" evidence="11">
    <location>
        <begin position="13"/>
        <end position="105"/>
    </location>
</feature>